<dbReference type="PANTHER" id="PTHR43010">
    <property type="entry name" value="UNIVERSAL STRESS PROTEIN SLR1230"/>
    <property type="match status" value="1"/>
</dbReference>
<accession>A0A5B9QRM5</accession>
<name>A0A5B9QRM5_9BACT</name>
<dbReference type="InterPro" id="IPR014729">
    <property type="entry name" value="Rossmann-like_a/b/a_fold"/>
</dbReference>
<dbReference type="Gene3D" id="3.40.50.620">
    <property type="entry name" value="HUPs"/>
    <property type="match status" value="2"/>
</dbReference>
<reference evidence="3 4" key="1">
    <citation type="submission" date="2019-08" db="EMBL/GenBank/DDBJ databases">
        <title>Deep-cultivation of Planctomycetes and their phenomic and genomic characterization uncovers novel biology.</title>
        <authorList>
            <person name="Wiegand S."/>
            <person name="Jogler M."/>
            <person name="Boedeker C."/>
            <person name="Pinto D."/>
            <person name="Vollmers J."/>
            <person name="Rivas-Marin E."/>
            <person name="Kohn T."/>
            <person name="Peeters S.H."/>
            <person name="Heuer A."/>
            <person name="Rast P."/>
            <person name="Oberbeckmann S."/>
            <person name="Bunk B."/>
            <person name="Jeske O."/>
            <person name="Meyerdierks A."/>
            <person name="Storesund J.E."/>
            <person name="Kallscheuer N."/>
            <person name="Luecker S."/>
            <person name="Lage O.M."/>
            <person name="Pohl T."/>
            <person name="Merkel B.J."/>
            <person name="Hornburger P."/>
            <person name="Mueller R.-W."/>
            <person name="Bruemmer F."/>
            <person name="Labrenz M."/>
            <person name="Spormann A.M."/>
            <person name="Op den Camp H."/>
            <person name="Overmann J."/>
            <person name="Amann R."/>
            <person name="Jetten M.S.M."/>
            <person name="Mascher T."/>
            <person name="Medema M.H."/>
            <person name="Devos D.P."/>
            <person name="Kaster A.-K."/>
            <person name="Ovreas L."/>
            <person name="Rohde M."/>
            <person name="Galperin M.Y."/>
            <person name="Jogler C."/>
        </authorList>
    </citation>
    <scope>NUCLEOTIDE SEQUENCE [LARGE SCALE GENOMIC DNA]</scope>
    <source>
        <strain evidence="3 4">UC8</strain>
    </source>
</reference>
<evidence type="ECO:0000313" key="4">
    <source>
        <dbReference type="Proteomes" id="UP000325286"/>
    </source>
</evidence>
<dbReference type="InterPro" id="IPR006015">
    <property type="entry name" value="Universal_stress_UspA"/>
</dbReference>
<dbReference type="OrthoDB" id="6368426at2"/>
<feature type="domain" description="UspA" evidence="2">
    <location>
        <begin position="2"/>
        <end position="137"/>
    </location>
</feature>
<dbReference type="InterPro" id="IPR006016">
    <property type="entry name" value="UspA"/>
</dbReference>
<dbReference type="InterPro" id="IPR051688">
    <property type="entry name" value="USP_A"/>
</dbReference>
<dbReference type="PANTHER" id="PTHR43010:SF1">
    <property type="entry name" value="USPA DOMAIN-CONTAINING PROTEIN"/>
    <property type="match status" value="1"/>
</dbReference>
<comment type="similarity">
    <text evidence="1">Belongs to the universal stress protein A family.</text>
</comment>
<keyword evidence="4" id="KW-1185">Reference proteome</keyword>
<dbReference type="Pfam" id="PF00582">
    <property type="entry name" value="Usp"/>
    <property type="match status" value="2"/>
</dbReference>
<feature type="domain" description="UspA" evidence="2">
    <location>
        <begin position="148"/>
        <end position="286"/>
    </location>
</feature>
<dbReference type="PRINTS" id="PR01438">
    <property type="entry name" value="UNVRSLSTRESS"/>
</dbReference>
<evidence type="ECO:0000256" key="1">
    <source>
        <dbReference type="ARBA" id="ARBA00008791"/>
    </source>
</evidence>
<sequence length="306" mass="33154">MKILLATDGSGPAKEATRLVRSMAKNNSVDVHVLTVSYDPAQYATQPWVPEWVEQEKQVSHQILDQAQTILEDDCESVTLVHQAGPTVPCILEQAEAADVDLIVLAAKGRSALRRVLLGSVSDSVATSAKCSVLVVRANEGAELEPCKIVLGFDQSVASREAVAELMEWNFHRDCAVDLVSVAVQAFSFVGEGYEGPPLTLNPQRVEQIQQSADRMASQIAEHFPHTKVHSPVSSHVGDSIVSIAESTKANMVVVGDSGHSQIGQFLLGSTSKYVLRHAPCHVWISRHHWNADPIMGQREKAAVGK</sequence>
<proteinExistence type="inferred from homology"/>
<evidence type="ECO:0000259" key="2">
    <source>
        <dbReference type="Pfam" id="PF00582"/>
    </source>
</evidence>
<organism evidence="3 4">
    <name type="scientific">Roseimaritima ulvae</name>
    <dbReference type="NCBI Taxonomy" id="980254"/>
    <lineage>
        <taxon>Bacteria</taxon>
        <taxon>Pseudomonadati</taxon>
        <taxon>Planctomycetota</taxon>
        <taxon>Planctomycetia</taxon>
        <taxon>Pirellulales</taxon>
        <taxon>Pirellulaceae</taxon>
        <taxon>Roseimaritima</taxon>
    </lineage>
</organism>
<dbReference type="SUPFAM" id="SSF52402">
    <property type="entry name" value="Adenine nucleotide alpha hydrolases-like"/>
    <property type="match status" value="2"/>
</dbReference>
<protein>
    <submittedName>
        <fullName evidence="3">Universal stress protein</fullName>
    </submittedName>
</protein>
<dbReference type="CDD" id="cd00293">
    <property type="entry name" value="USP-like"/>
    <property type="match status" value="2"/>
</dbReference>
<dbReference type="KEGG" id="rul:UC8_25840"/>
<evidence type="ECO:0000313" key="3">
    <source>
        <dbReference type="EMBL" id="QEG40569.1"/>
    </source>
</evidence>
<dbReference type="EMBL" id="CP042914">
    <property type="protein sequence ID" value="QEG40569.1"/>
    <property type="molecule type" value="Genomic_DNA"/>
</dbReference>
<dbReference type="AlphaFoldDB" id="A0A5B9QRM5"/>
<dbReference type="Proteomes" id="UP000325286">
    <property type="component" value="Chromosome"/>
</dbReference>
<dbReference type="RefSeq" id="WP_068139930.1">
    <property type="nucleotide sequence ID" value="NZ_CP042914.1"/>
</dbReference>
<gene>
    <name evidence="3" type="ORF">UC8_25840</name>
</gene>